<reference evidence="1 2" key="1">
    <citation type="submission" date="2016-02" db="EMBL/GenBank/DDBJ databases">
        <title>Genome analysis of coral dinoflagellate symbionts highlights evolutionary adaptations to a symbiotic lifestyle.</title>
        <authorList>
            <person name="Aranda M."/>
            <person name="Li Y."/>
            <person name="Liew Y.J."/>
            <person name="Baumgarten S."/>
            <person name="Simakov O."/>
            <person name="Wilson M."/>
            <person name="Piel J."/>
            <person name="Ashoor H."/>
            <person name="Bougouffa S."/>
            <person name="Bajic V.B."/>
            <person name="Ryu T."/>
            <person name="Ravasi T."/>
            <person name="Bayer T."/>
            <person name="Micklem G."/>
            <person name="Kim H."/>
            <person name="Bhak J."/>
            <person name="Lajeunesse T.C."/>
            <person name="Voolstra C.R."/>
        </authorList>
    </citation>
    <scope>NUCLEOTIDE SEQUENCE [LARGE SCALE GENOMIC DNA]</scope>
    <source>
        <strain evidence="1 2">CCMP2467</strain>
    </source>
</reference>
<protein>
    <submittedName>
        <fullName evidence="1">Uncharacterized protein</fullName>
    </submittedName>
</protein>
<dbReference type="EMBL" id="LSRX01000577">
    <property type="protein sequence ID" value="OLP93531.1"/>
    <property type="molecule type" value="Genomic_DNA"/>
</dbReference>
<comment type="caution">
    <text evidence="1">The sequence shown here is derived from an EMBL/GenBank/DDBJ whole genome shotgun (WGS) entry which is preliminary data.</text>
</comment>
<sequence>MSVGQRPDRRQRNATGLAHRIDNVSNAIDARRQPSARVWRKSPRLTASVTLAEEVTPCQAGRSERDSMHRQLRCNKQLMDSSRPKPLFGESMPSWLAVVVDEHDGVLIEFVVQRKEGTIWATMSKM</sequence>
<name>A0A1Q9DED0_SYMMI</name>
<evidence type="ECO:0000313" key="2">
    <source>
        <dbReference type="Proteomes" id="UP000186817"/>
    </source>
</evidence>
<organism evidence="1 2">
    <name type="scientific">Symbiodinium microadriaticum</name>
    <name type="common">Dinoflagellate</name>
    <name type="synonym">Zooxanthella microadriatica</name>
    <dbReference type="NCBI Taxonomy" id="2951"/>
    <lineage>
        <taxon>Eukaryota</taxon>
        <taxon>Sar</taxon>
        <taxon>Alveolata</taxon>
        <taxon>Dinophyceae</taxon>
        <taxon>Suessiales</taxon>
        <taxon>Symbiodiniaceae</taxon>
        <taxon>Symbiodinium</taxon>
    </lineage>
</organism>
<gene>
    <name evidence="1" type="ORF">AK812_SmicGene24570</name>
</gene>
<keyword evidence="2" id="KW-1185">Reference proteome</keyword>
<proteinExistence type="predicted"/>
<dbReference type="Proteomes" id="UP000186817">
    <property type="component" value="Unassembled WGS sequence"/>
</dbReference>
<accession>A0A1Q9DED0</accession>
<evidence type="ECO:0000313" key="1">
    <source>
        <dbReference type="EMBL" id="OLP93531.1"/>
    </source>
</evidence>
<dbReference type="AlphaFoldDB" id="A0A1Q9DED0"/>